<name>A0A1Y6CNR2_9BACT</name>
<accession>A0A1Y6CNR2</accession>
<dbReference type="RefSeq" id="WP_234996193.1">
    <property type="nucleotide sequence ID" value="NZ_FWZT01000035.1"/>
</dbReference>
<reference evidence="2" key="1">
    <citation type="submission" date="2017-04" db="EMBL/GenBank/DDBJ databases">
        <authorList>
            <person name="Varghese N."/>
            <person name="Submissions S."/>
        </authorList>
    </citation>
    <scope>NUCLEOTIDE SEQUENCE [LARGE SCALE GENOMIC DNA]</scope>
    <source>
        <strain evidence="2">RKEM611</strain>
    </source>
</reference>
<sequence length="277" mass="31933">MITLEKLTGLDDKDLADVFSKNPRAYMAVKGAVAEKHLELLLKSYCRDGRIAGFRAASGDFEKDFYVTLNSNQEVSLECKNVQVLNTKTKGVLPEYISFLVDSGYLEEEWLLDSFKSLTQKGLVPENTVDSLQGLLEAIRKGKAKISTEFYKCLPQEYRESGVPRYEFSASLVKESNVNNIHTDTFISQFDSHQLSIDFQRTRNSTDEDGDTKKQRFYRVDEIDVVGACLFSRTMKWQFIFGHSKHFEKHPTYEDRYTNRFFIEEGKWSSDLLESLN</sequence>
<evidence type="ECO:0000313" key="2">
    <source>
        <dbReference type="Proteomes" id="UP000192907"/>
    </source>
</evidence>
<protein>
    <submittedName>
        <fullName evidence="1">Uncharacterized protein</fullName>
    </submittedName>
</protein>
<dbReference type="EMBL" id="FWZT01000035">
    <property type="protein sequence ID" value="SMF80374.1"/>
    <property type="molecule type" value="Genomic_DNA"/>
</dbReference>
<evidence type="ECO:0000313" key="1">
    <source>
        <dbReference type="EMBL" id="SMF80374.1"/>
    </source>
</evidence>
<keyword evidence="2" id="KW-1185">Reference proteome</keyword>
<proteinExistence type="predicted"/>
<dbReference type="Proteomes" id="UP000192907">
    <property type="component" value="Unassembled WGS sequence"/>
</dbReference>
<dbReference type="AlphaFoldDB" id="A0A1Y6CNR2"/>
<gene>
    <name evidence="1" type="ORF">SAMN06296036_1354</name>
</gene>
<organism evidence="1 2">
    <name type="scientific">Pseudobacteriovorax antillogorgiicola</name>
    <dbReference type="NCBI Taxonomy" id="1513793"/>
    <lineage>
        <taxon>Bacteria</taxon>
        <taxon>Pseudomonadati</taxon>
        <taxon>Bdellovibrionota</taxon>
        <taxon>Oligoflexia</taxon>
        <taxon>Oligoflexales</taxon>
        <taxon>Pseudobacteriovoracaceae</taxon>
        <taxon>Pseudobacteriovorax</taxon>
    </lineage>
</organism>